<dbReference type="SUPFAM" id="SSF109998">
    <property type="entry name" value="Triger factor/SurA peptide-binding domain-like"/>
    <property type="match status" value="1"/>
</dbReference>
<feature type="transmembrane region" description="Helical" evidence="2">
    <location>
        <begin position="104"/>
        <end position="122"/>
    </location>
</feature>
<dbReference type="AlphaFoldDB" id="A0A518CXD4"/>
<dbReference type="EMBL" id="CP036290">
    <property type="protein sequence ID" value="QDU83893.1"/>
    <property type="molecule type" value="Genomic_DNA"/>
</dbReference>
<keyword evidence="2" id="KW-0812">Transmembrane</keyword>
<reference evidence="3 4" key="1">
    <citation type="submission" date="2019-02" db="EMBL/GenBank/DDBJ databases">
        <title>Deep-cultivation of Planctomycetes and their phenomic and genomic characterization uncovers novel biology.</title>
        <authorList>
            <person name="Wiegand S."/>
            <person name="Jogler M."/>
            <person name="Boedeker C."/>
            <person name="Pinto D."/>
            <person name="Vollmers J."/>
            <person name="Rivas-Marin E."/>
            <person name="Kohn T."/>
            <person name="Peeters S.H."/>
            <person name="Heuer A."/>
            <person name="Rast P."/>
            <person name="Oberbeckmann S."/>
            <person name="Bunk B."/>
            <person name="Jeske O."/>
            <person name="Meyerdierks A."/>
            <person name="Storesund J.E."/>
            <person name="Kallscheuer N."/>
            <person name="Luecker S."/>
            <person name="Lage O.M."/>
            <person name="Pohl T."/>
            <person name="Merkel B.J."/>
            <person name="Hornburger P."/>
            <person name="Mueller R.-W."/>
            <person name="Bruemmer F."/>
            <person name="Labrenz M."/>
            <person name="Spormann A.M."/>
            <person name="Op den Camp H."/>
            <person name="Overmann J."/>
            <person name="Amann R."/>
            <person name="Jetten M.S.M."/>
            <person name="Mascher T."/>
            <person name="Medema M.H."/>
            <person name="Devos D.P."/>
            <person name="Kaster A.-K."/>
            <person name="Ovreas L."/>
            <person name="Rohde M."/>
            <person name="Galperin M.Y."/>
            <person name="Jogler C."/>
        </authorList>
    </citation>
    <scope>NUCLEOTIDE SEQUENCE [LARGE SCALE GENOMIC DNA]</scope>
    <source>
        <strain evidence="3 4">Pla163</strain>
    </source>
</reference>
<evidence type="ECO:0000256" key="1">
    <source>
        <dbReference type="SAM" id="MobiDB-lite"/>
    </source>
</evidence>
<proteinExistence type="predicted"/>
<feature type="region of interest" description="Disordered" evidence="1">
    <location>
        <begin position="42"/>
        <end position="77"/>
    </location>
</feature>
<accession>A0A518CXD4</accession>
<sequence>MRAVRVGGPPRVLPGSGGATLFRPKVPAAHATFGPFARWIPGSTTRPLPMSSKSRKHTSSPARTPKSDAHAKGKAMDGELEYAEPSEKDFLEDDLKTPKGKSPLTYAFMILLLVFLTVIFILPPTAGQGGGAENPVAVTWTDPVDGPHQMTRSEFQDARARFETTFDFGGATALGALPQLGFFNKPDRLEESDIVRLVMADQQALAAGIAVSDDELVEVVRVIADRVFGGSARYTAQLRQYPNIGGVKGFEDTLRRLLRIRRYVELGAMAATVPERADIEESWHAVHEEYKFEWAKANLADFAEAARAVEPTDDELQAFLDDLSAFEQTQYRTPATFRGDLVGLIVDPDSPREPSLLEERYPRPADWDADAEAKAFYTNYYFVIYQRPQPEEGADATDEDFDTYWTFEEVIDRARRDARAFAALRDWYAELSVRVADPSVEVDLEAEAAELGLDFVRVDEPLDLKGWRELGGLSNNMVAGRISSLTEVGQLSPGVVVGTTGLTIVRLTERVEPFLPPVAELRDELLEPYFEERRIDLAREALESLRTELLASDEAGDEAEPQTATTVDAAEFEAAATAAGFEVGVRDWLDVRATEADDPNWNDPVHSLIRSNAQLMALEAGEVSPVLQPFGEIDALYLVRSAGSREMDFARIRPRDFAQARGTAQRDALMAYYESGPFSEIALRERYDLWLLSEDQKAEMERQAAEELEREAAGATDSEG</sequence>
<feature type="compositionally biased region" description="Basic and acidic residues" evidence="1">
    <location>
        <begin position="65"/>
        <end position="77"/>
    </location>
</feature>
<protein>
    <recommendedName>
        <fullName evidence="5">PpiC domain-containing protein</fullName>
    </recommendedName>
</protein>
<gene>
    <name evidence="3" type="ORF">Pla163_09940</name>
</gene>
<keyword evidence="4" id="KW-1185">Reference proteome</keyword>
<name>A0A518CXD4_9BACT</name>
<evidence type="ECO:0000313" key="3">
    <source>
        <dbReference type="EMBL" id="QDU83893.1"/>
    </source>
</evidence>
<feature type="region of interest" description="Disordered" evidence="1">
    <location>
        <begin position="700"/>
        <end position="720"/>
    </location>
</feature>
<dbReference type="InterPro" id="IPR027304">
    <property type="entry name" value="Trigger_fact/SurA_dom_sf"/>
</dbReference>
<evidence type="ECO:0000256" key="2">
    <source>
        <dbReference type="SAM" id="Phobius"/>
    </source>
</evidence>
<keyword evidence="2" id="KW-1133">Transmembrane helix</keyword>
<organism evidence="3 4">
    <name type="scientific">Rohdeia mirabilis</name>
    <dbReference type="NCBI Taxonomy" id="2528008"/>
    <lineage>
        <taxon>Bacteria</taxon>
        <taxon>Pseudomonadati</taxon>
        <taxon>Planctomycetota</taxon>
        <taxon>Planctomycetia</taxon>
        <taxon>Planctomycetia incertae sedis</taxon>
        <taxon>Rohdeia</taxon>
    </lineage>
</organism>
<feature type="compositionally biased region" description="Basic and acidic residues" evidence="1">
    <location>
        <begin position="700"/>
        <end position="712"/>
    </location>
</feature>
<evidence type="ECO:0000313" key="4">
    <source>
        <dbReference type="Proteomes" id="UP000319342"/>
    </source>
</evidence>
<keyword evidence="2" id="KW-0472">Membrane</keyword>
<dbReference type="Proteomes" id="UP000319342">
    <property type="component" value="Chromosome"/>
</dbReference>
<evidence type="ECO:0008006" key="5">
    <source>
        <dbReference type="Google" id="ProtNLM"/>
    </source>
</evidence>